<dbReference type="AlphaFoldDB" id="A0A0E0QBQ9"/>
<feature type="compositionally biased region" description="Polar residues" evidence="1">
    <location>
        <begin position="7"/>
        <end position="24"/>
    </location>
</feature>
<dbReference type="Gramene" id="ORUFI07G24630.1">
    <property type="protein sequence ID" value="ORUFI07G24630.1"/>
    <property type="gene ID" value="ORUFI07G24630"/>
</dbReference>
<dbReference type="EnsemblPlants" id="ORUFI07G24630.1">
    <property type="protein sequence ID" value="ORUFI07G24630.1"/>
    <property type="gene ID" value="ORUFI07G24630"/>
</dbReference>
<proteinExistence type="predicted"/>
<accession>A0A0E0QBQ9</accession>
<sequence>MYGLDTHGQNPTCTSSLHQHQLRSSDLAASPASRQDIKPTLHQNSVIEKLTWHTVQDGRFGGLRFFARGPLAALCLGGKEPPCKIRKGSKGPRCKKN</sequence>
<organism evidence="2 3">
    <name type="scientific">Oryza rufipogon</name>
    <name type="common">Brownbeard rice</name>
    <name type="synonym">Asian wild rice</name>
    <dbReference type="NCBI Taxonomy" id="4529"/>
    <lineage>
        <taxon>Eukaryota</taxon>
        <taxon>Viridiplantae</taxon>
        <taxon>Streptophyta</taxon>
        <taxon>Embryophyta</taxon>
        <taxon>Tracheophyta</taxon>
        <taxon>Spermatophyta</taxon>
        <taxon>Magnoliopsida</taxon>
        <taxon>Liliopsida</taxon>
        <taxon>Poales</taxon>
        <taxon>Poaceae</taxon>
        <taxon>BOP clade</taxon>
        <taxon>Oryzoideae</taxon>
        <taxon>Oryzeae</taxon>
        <taxon>Oryzinae</taxon>
        <taxon>Oryza</taxon>
    </lineage>
</organism>
<dbReference type="HOGENOM" id="CLU_2350436_0_0_1"/>
<feature type="region of interest" description="Disordered" evidence="1">
    <location>
        <begin position="1"/>
        <end position="36"/>
    </location>
</feature>
<evidence type="ECO:0000313" key="3">
    <source>
        <dbReference type="Proteomes" id="UP000008022"/>
    </source>
</evidence>
<keyword evidence="3" id="KW-1185">Reference proteome</keyword>
<reference evidence="2" key="2">
    <citation type="submission" date="2015-06" db="UniProtKB">
        <authorList>
            <consortium name="EnsemblPlants"/>
        </authorList>
    </citation>
    <scope>IDENTIFICATION</scope>
</reference>
<dbReference type="Proteomes" id="UP000008022">
    <property type="component" value="Unassembled WGS sequence"/>
</dbReference>
<protein>
    <submittedName>
        <fullName evidence="2">Uncharacterized protein</fullName>
    </submittedName>
</protein>
<evidence type="ECO:0000256" key="1">
    <source>
        <dbReference type="SAM" id="MobiDB-lite"/>
    </source>
</evidence>
<reference evidence="3" key="1">
    <citation type="submission" date="2013-06" db="EMBL/GenBank/DDBJ databases">
        <authorList>
            <person name="Zhao Q."/>
        </authorList>
    </citation>
    <scope>NUCLEOTIDE SEQUENCE</scope>
    <source>
        <strain evidence="3">cv. W1943</strain>
    </source>
</reference>
<evidence type="ECO:0000313" key="2">
    <source>
        <dbReference type="EnsemblPlants" id="ORUFI07G24630.1"/>
    </source>
</evidence>
<name>A0A0E0QBQ9_ORYRU</name>